<feature type="domain" description="HTH luxR-type" evidence="1">
    <location>
        <begin position="339"/>
        <end position="396"/>
    </location>
</feature>
<proteinExistence type="predicted"/>
<comment type="caution">
    <text evidence="2">The sequence shown here is derived from an EMBL/GenBank/DDBJ whole genome shotgun (WGS) entry which is preliminary data.</text>
</comment>
<gene>
    <name evidence="2" type="ORF">SIAM614_09463</name>
</gene>
<organism evidence="2 3">
    <name type="scientific">Roseibium aggregatum (strain ATCC 25650 / DSM 13394 / JCM 20685 / NBRC 16684 / NCIMB 2208 / IAM 12614 / B1)</name>
    <name type="common">Stappia aggregata</name>
    <dbReference type="NCBI Taxonomy" id="384765"/>
    <lineage>
        <taxon>Bacteria</taxon>
        <taxon>Pseudomonadati</taxon>
        <taxon>Pseudomonadota</taxon>
        <taxon>Alphaproteobacteria</taxon>
        <taxon>Hyphomicrobiales</taxon>
        <taxon>Stappiaceae</taxon>
        <taxon>Roseibium</taxon>
    </lineage>
</organism>
<dbReference type="SMART" id="SM00421">
    <property type="entry name" value="HTH_LUXR"/>
    <property type="match status" value="1"/>
</dbReference>
<dbReference type="GO" id="GO:0003677">
    <property type="term" value="F:DNA binding"/>
    <property type="evidence" value="ECO:0007669"/>
    <property type="project" value="InterPro"/>
</dbReference>
<dbReference type="eggNOG" id="COG2771">
    <property type="taxonomic scope" value="Bacteria"/>
</dbReference>
<evidence type="ECO:0000313" key="3">
    <source>
        <dbReference type="Proteomes" id="UP000004848"/>
    </source>
</evidence>
<dbReference type="InterPro" id="IPR036388">
    <property type="entry name" value="WH-like_DNA-bd_sf"/>
</dbReference>
<accession>A0NLV0</accession>
<dbReference type="InterPro" id="IPR016032">
    <property type="entry name" value="Sig_transdc_resp-reg_C-effctor"/>
</dbReference>
<dbReference type="Gene3D" id="1.10.10.10">
    <property type="entry name" value="Winged helix-like DNA-binding domain superfamily/Winged helix DNA-binding domain"/>
    <property type="match status" value="1"/>
</dbReference>
<dbReference type="AlphaFoldDB" id="A0NLV0"/>
<reference evidence="2 3" key="1">
    <citation type="submission" date="2006-05" db="EMBL/GenBank/DDBJ databases">
        <authorList>
            <person name="King G."/>
            <person name="Ferriera S."/>
            <person name="Johnson J."/>
            <person name="Kravitz S."/>
            <person name="Beeson K."/>
            <person name="Sutton G."/>
            <person name="Rogers Y.-H."/>
            <person name="Friedman R."/>
            <person name="Frazier M."/>
            <person name="Venter J.C."/>
        </authorList>
    </citation>
    <scope>NUCLEOTIDE SEQUENCE [LARGE SCALE GENOMIC DNA]</scope>
    <source>
        <strain evidence="3">ATCC 25650 / DSM 13394 / JCM 20685 / NBRC 16684 / NCIMB 2208 / IAM 12614 / B1</strain>
    </source>
</reference>
<dbReference type="SUPFAM" id="SSF46894">
    <property type="entry name" value="C-terminal effector domain of the bipartite response regulators"/>
    <property type="match status" value="1"/>
</dbReference>
<evidence type="ECO:0000259" key="1">
    <source>
        <dbReference type="SMART" id="SM00421"/>
    </source>
</evidence>
<sequence length="404" mass="44610">MVGTEPADFNCWRDTAGTPGDELAVRAEDLLRLSNLAVSAALDPGRWQVFLDTLSRSVGTRVCTQLIGYDDLTKATPLTFTSGYDPRILQLYDEHYADKNPFAANFANYKVGDVIATHQLCPPETLRKTQFYADLLLPLEDIVGGGGAMLALDGDRMFLLGGNMRSKDRDKYENDWLQLCAQLAPVIRQSLEINRTISGLTFEKWAAEQHLLGTGSAIFVTDTSLQIHYACAGAQKLLASGSLVGCDWDRRLQFRTQEDQGQFSAFVKLQSMGGFDVFRNWHATDDKGRSWMCRSVGLQLADLDKTPFGAFMNKSISAVLLAVRPDTGSETFLAHVQKKLGLSPAEAATVLKLADGRTPAEIAEDRQISVYTVRNQIKAALSKTGSRRQADLVRSIEHLRLQGR</sequence>
<protein>
    <submittedName>
        <fullName evidence="2">Response regulator receiver domain protein (CheY-like)</fullName>
    </submittedName>
</protein>
<dbReference type="GO" id="GO:0006355">
    <property type="term" value="P:regulation of DNA-templated transcription"/>
    <property type="evidence" value="ECO:0007669"/>
    <property type="project" value="InterPro"/>
</dbReference>
<evidence type="ECO:0000313" key="2">
    <source>
        <dbReference type="EMBL" id="EAV46045.1"/>
    </source>
</evidence>
<dbReference type="InterPro" id="IPR000792">
    <property type="entry name" value="Tscrpt_reg_LuxR_C"/>
</dbReference>
<name>A0NLV0_ROSAI</name>
<dbReference type="EMBL" id="AAUW01000001">
    <property type="protein sequence ID" value="EAV46045.1"/>
    <property type="molecule type" value="Genomic_DNA"/>
</dbReference>
<dbReference type="Proteomes" id="UP000004848">
    <property type="component" value="Unassembled WGS sequence"/>
</dbReference>